<feature type="compositionally biased region" description="Polar residues" evidence="1">
    <location>
        <begin position="106"/>
        <end position="116"/>
    </location>
</feature>
<feature type="compositionally biased region" description="Basic and acidic residues" evidence="1">
    <location>
        <begin position="35"/>
        <end position="62"/>
    </location>
</feature>
<dbReference type="Proteomes" id="UP000237105">
    <property type="component" value="Unassembled WGS sequence"/>
</dbReference>
<evidence type="ECO:0000259" key="2">
    <source>
        <dbReference type="Pfam" id="PF03732"/>
    </source>
</evidence>
<keyword evidence="4" id="KW-1185">Reference proteome</keyword>
<gene>
    <name evidence="3" type="ORF">PanWU01x14_215680</name>
</gene>
<feature type="compositionally biased region" description="Polar residues" evidence="1">
    <location>
        <begin position="1"/>
        <end position="12"/>
    </location>
</feature>
<feature type="region of interest" description="Disordered" evidence="1">
    <location>
        <begin position="1"/>
        <end position="23"/>
    </location>
</feature>
<proteinExistence type="predicted"/>
<dbReference type="EMBL" id="JXTB01000232">
    <property type="protein sequence ID" value="PON51486.1"/>
    <property type="molecule type" value="Genomic_DNA"/>
</dbReference>
<dbReference type="OrthoDB" id="1748993at2759"/>
<dbReference type="InterPro" id="IPR005162">
    <property type="entry name" value="Retrotrans_gag_dom"/>
</dbReference>
<evidence type="ECO:0000313" key="3">
    <source>
        <dbReference type="EMBL" id="PON51486.1"/>
    </source>
</evidence>
<protein>
    <recommendedName>
        <fullName evidence="2">Retrotransposon gag domain-containing protein</fullName>
    </recommendedName>
</protein>
<dbReference type="Pfam" id="PF03732">
    <property type="entry name" value="Retrotrans_gag"/>
    <property type="match status" value="1"/>
</dbReference>
<sequence>MTTRSTRPNTEGSSREERPDLGQKLDQVLAALAETNRKEERAHEAVLGLRDEVAEVRRDNARLEGLLASEDRTQPREDFDEEIQQEFRSQPQGEAPAPSGTRMQGKRQSQSQSRPFQTRGAVSGRHHESPGGMPPDWKREMMAELGKRLGNHHSQTPDDLAEQTVRGINRTAFADWIQMEPRPRDFTTPTFRPFEGKTDPLDHIYHFQQKMALESRDEAVTCKVFSTTLAGPALLWFRQLPEKSINGFEDFCRVFLRQYAGA</sequence>
<feature type="region of interest" description="Disordered" evidence="1">
    <location>
        <begin position="35"/>
        <end position="138"/>
    </location>
</feature>
<reference evidence="4" key="1">
    <citation type="submission" date="2016-06" db="EMBL/GenBank/DDBJ databases">
        <title>Parallel loss of symbiosis genes in relatives of nitrogen-fixing non-legume Parasponia.</title>
        <authorList>
            <person name="Van Velzen R."/>
            <person name="Holmer R."/>
            <person name="Bu F."/>
            <person name="Rutten L."/>
            <person name="Van Zeijl A."/>
            <person name="Liu W."/>
            <person name="Santuari L."/>
            <person name="Cao Q."/>
            <person name="Sharma T."/>
            <person name="Shen D."/>
            <person name="Roswanjaya Y."/>
            <person name="Wardhani T."/>
            <person name="Kalhor M.S."/>
            <person name="Jansen J."/>
            <person name="Van den Hoogen J."/>
            <person name="Gungor B."/>
            <person name="Hartog M."/>
            <person name="Hontelez J."/>
            <person name="Verver J."/>
            <person name="Yang W.-C."/>
            <person name="Schijlen E."/>
            <person name="Repin R."/>
            <person name="Schilthuizen M."/>
            <person name="Schranz E."/>
            <person name="Heidstra R."/>
            <person name="Miyata K."/>
            <person name="Fedorova E."/>
            <person name="Kohlen W."/>
            <person name="Bisseling T."/>
            <person name="Smit S."/>
            <person name="Geurts R."/>
        </authorList>
    </citation>
    <scope>NUCLEOTIDE SEQUENCE [LARGE SCALE GENOMIC DNA]</scope>
    <source>
        <strain evidence="4">cv. WU1-14</strain>
    </source>
</reference>
<feature type="compositionally biased region" description="Basic and acidic residues" evidence="1">
    <location>
        <begin position="13"/>
        <end position="23"/>
    </location>
</feature>
<name>A0A2P5BRR6_PARAD</name>
<feature type="domain" description="Retrotransposon gag" evidence="2">
    <location>
        <begin position="223"/>
        <end position="261"/>
    </location>
</feature>
<accession>A0A2P5BRR6</accession>
<dbReference type="PANTHER" id="PTHR33223">
    <property type="entry name" value="CCHC-TYPE DOMAIN-CONTAINING PROTEIN"/>
    <property type="match status" value="1"/>
</dbReference>
<evidence type="ECO:0000313" key="4">
    <source>
        <dbReference type="Proteomes" id="UP000237105"/>
    </source>
</evidence>
<comment type="caution">
    <text evidence="3">The sequence shown here is derived from an EMBL/GenBank/DDBJ whole genome shotgun (WGS) entry which is preliminary data.</text>
</comment>
<organism evidence="3 4">
    <name type="scientific">Parasponia andersonii</name>
    <name type="common">Sponia andersonii</name>
    <dbReference type="NCBI Taxonomy" id="3476"/>
    <lineage>
        <taxon>Eukaryota</taxon>
        <taxon>Viridiplantae</taxon>
        <taxon>Streptophyta</taxon>
        <taxon>Embryophyta</taxon>
        <taxon>Tracheophyta</taxon>
        <taxon>Spermatophyta</taxon>
        <taxon>Magnoliopsida</taxon>
        <taxon>eudicotyledons</taxon>
        <taxon>Gunneridae</taxon>
        <taxon>Pentapetalae</taxon>
        <taxon>rosids</taxon>
        <taxon>fabids</taxon>
        <taxon>Rosales</taxon>
        <taxon>Cannabaceae</taxon>
        <taxon>Parasponia</taxon>
    </lineage>
</organism>
<dbReference type="PANTHER" id="PTHR33223:SF10">
    <property type="entry name" value="AMINOTRANSFERASE-LIKE PLANT MOBILE DOMAIN-CONTAINING PROTEIN"/>
    <property type="match status" value="1"/>
</dbReference>
<evidence type="ECO:0000256" key="1">
    <source>
        <dbReference type="SAM" id="MobiDB-lite"/>
    </source>
</evidence>
<dbReference type="AlphaFoldDB" id="A0A2P5BRR6"/>